<sequence length="98" mass="12045">MFKVISEIDRVLKKNREIPVIVDFLLEKSFRNIYKYINEFTTFSFKQNYDEIFTSSKLYYLLDKYIWNHSEKYWMQQIIILINIVISLLKKDINASYK</sequence>
<proteinExistence type="predicted"/>
<accession>A0AAT9GYK6</accession>
<evidence type="ECO:0000313" key="1">
    <source>
        <dbReference type="EMBL" id="BFM42315.1"/>
    </source>
</evidence>
<reference evidence="1" key="1">
    <citation type="submission" date="2024-05" db="EMBL/GenBank/DDBJ databases">
        <title>Whole-Genome Sequence of CFS9, a Potential Fish Probiotic Isolated from the Body Surface of Silurus asotus.</title>
        <authorList>
            <person name="Kojima M."/>
            <person name="Tobioka K."/>
            <person name="Yokota K."/>
            <person name="Nakatani H."/>
            <person name="Hori K."/>
            <person name="Tamaru Y."/>
            <person name="Okazaki F."/>
        </authorList>
    </citation>
    <scope>NUCLEOTIDE SEQUENCE</scope>
    <source>
        <strain evidence="1">CFS9</strain>
    </source>
</reference>
<dbReference type="EMBL" id="AP031573">
    <property type="protein sequence ID" value="BFM42315.1"/>
    <property type="molecule type" value="Genomic_DNA"/>
</dbReference>
<dbReference type="AlphaFoldDB" id="A0AAT9GYK6"/>
<protein>
    <submittedName>
        <fullName evidence="1">Uncharacterized protein</fullName>
    </submittedName>
</protein>
<gene>
    <name evidence="1" type="ORF">CFS9_09560</name>
</gene>
<organism evidence="1">
    <name type="scientific">Flavobacterium sp. CFS9</name>
    <dbReference type="NCBI Taxonomy" id="3143118"/>
    <lineage>
        <taxon>Bacteria</taxon>
        <taxon>Pseudomonadati</taxon>
        <taxon>Bacteroidota</taxon>
        <taxon>Flavobacteriia</taxon>
        <taxon>Flavobacteriales</taxon>
        <taxon>Flavobacteriaceae</taxon>
        <taxon>Flavobacterium</taxon>
    </lineage>
</organism>
<name>A0AAT9GYK6_9FLAO</name>